<reference evidence="2" key="2">
    <citation type="submission" date="2010-05" db="EMBL/GenBank/DDBJ databases">
        <title>The Genome Sequence of Magnaporthe poae strain ATCC 64411.</title>
        <authorList>
            <consortium name="The Broad Institute Genome Sequencing Platform"/>
            <consortium name="Broad Institute Genome Sequencing Center for Infectious Disease"/>
            <person name="Ma L.-J."/>
            <person name="Dead R."/>
            <person name="Young S."/>
            <person name="Zeng Q."/>
            <person name="Koehrsen M."/>
            <person name="Alvarado L."/>
            <person name="Berlin A."/>
            <person name="Chapman S.B."/>
            <person name="Chen Z."/>
            <person name="Freedman E."/>
            <person name="Gellesch M."/>
            <person name="Goldberg J."/>
            <person name="Griggs A."/>
            <person name="Gujja S."/>
            <person name="Heilman E.R."/>
            <person name="Heiman D."/>
            <person name="Hepburn T."/>
            <person name="Howarth C."/>
            <person name="Jen D."/>
            <person name="Larson L."/>
            <person name="Mehta T."/>
            <person name="Neiman D."/>
            <person name="Pearson M."/>
            <person name="Roberts A."/>
            <person name="Saif S."/>
            <person name="Shea T."/>
            <person name="Shenoy N."/>
            <person name="Sisk P."/>
            <person name="Stolte C."/>
            <person name="Sykes S."/>
            <person name="Walk T."/>
            <person name="White J."/>
            <person name="Yandava C."/>
            <person name="Haas B."/>
            <person name="Nusbaum C."/>
            <person name="Birren B."/>
        </authorList>
    </citation>
    <scope>NUCLEOTIDE SEQUENCE</scope>
    <source>
        <strain evidence="2">ATCC 64411</strain>
    </source>
</reference>
<feature type="region of interest" description="Disordered" evidence="1">
    <location>
        <begin position="133"/>
        <end position="157"/>
    </location>
</feature>
<gene>
    <name evidence="2" type="ORF">MAPG_06392</name>
</gene>
<dbReference type="EMBL" id="GL876970">
    <property type="protein sequence ID" value="KLU87392.1"/>
    <property type="molecule type" value="Genomic_DNA"/>
</dbReference>
<reference evidence="3" key="4">
    <citation type="journal article" date="2015" name="G3 (Bethesda)">
        <title>Genome sequences of three phytopathogenic species of the Magnaporthaceae family of fungi.</title>
        <authorList>
            <person name="Okagaki L.H."/>
            <person name="Nunes C.C."/>
            <person name="Sailsbery J."/>
            <person name="Clay B."/>
            <person name="Brown D."/>
            <person name="John T."/>
            <person name="Oh Y."/>
            <person name="Young N."/>
            <person name="Fitzgerald M."/>
            <person name="Haas B.J."/>
            <person name="Zeng Q."/>
            <person name="Young S."/>
            <person name="Adiconis X."/>
            <person name="Fan L."/>
            <person name="Levin J.Z."/>
            <person name="Mitchell T.K."/>
            <person name="Okubara P.A."/>
            <person name="Farman M.L."/>
            <person name="Kohn L.M."/>
            <person name="Birren B."/>
            <person name="Ma L.-J."/>
            <person name="Dean R.A."/>
        </authorList>
    </citation>
    <scope>NUCLEOTIDE SEQUENCE</scope>
    <source>
        <strain evidence="3">ATCC 64411 / 73-15</strain>
    </source>
</reference>
<reference evidence="4" key="1">
    <citation type="submission" date="2010-05" db="EMBL/GenBank/DDBJ databases">
        <title>The genome sequence of Magnaporthe poae strain ATCC 64411.</title>
        <authorList>
            <person name="Ma L.-J."/>
            <person name="Dead R."/>
            <person name="Young S."/>
            <person name="Zeng Q."/>
            <person name="Koehrsen M."/>
            <person name="Alvarado L."/>
            <person name="Berlin A."/>
            <person name="Chapman S.B."/>
            <person name="Chen Z."/>
            <person name="Freedman E."/>
            <person name="Gellesch M."/>
            <person name="Goldberg J."/>
            <person name="Griggs A."/>
            <person name="Gujja S."/>
            <person name="Heilman E.R."/>
            <person name="Heiman D."/>
            <person name="Hepburn T."/>
            <person name="Howarth C."/>
            <person name="Jen D."/>
            <person name="Larson L."/>
            <person name="Mehta T."/>
            <person name="Neiman D."/>
            <person name="Pearson M."/>
            <person name="Roberts A."/>
            <person name="Saif S."/>
            <person name="Shea T."/>
            <person name="Shenoy N."/>
            <person name="Sisk P."/>
            <person name="Stolte C."/>
            <person name="Sykes S."/>
            <person name="Walk T."/>
            <person name="White J."/>
            <person name="Yandava C."/>
            <person name="Haas B."/>
            <person name="Nusbaum C."/>
            <person name="Birren B."/>
        </authorList>
    </citation>
    <scope>NUCLEOTIDE SEQUENCE [LARGE SCALE GENOMIC DNA]</scope>
    <source>
        <strain evidence="4">ATCC 64411 / 73-15</strain>
    </source>
</reference>
<organism evidence="3 4">
    <name type="scientific">Magnaporthiopsis poae (strain ATCC 64411 / 73-15)</name>
    <name type="common">Kentucky bluegrass fungus</name>
    <name type="synonym">Magnaporthe poae</name>
    <dbReference type="NCBI Taxonomy" id="644358"/>
    <lineage>
        <taxon>Eukaryota</taxon>
        <taxon>Fungi</taxon>
        <taxon>Dikarya</taxon>
        <taxon>Ascomycota</taxon>
        <taxon>Pezizomycotina</taxon>
        <taxon>Sordariomycetes</taxon>
        <taxon>Sordariomycetidae</taxon>
        <taxon>Magnaporthales</taxon>
        <taxon>Magnaporthaceae</taxon>
        <taxon>Magnaporthiopsis</taxon>
    </lineage>
</organism>
<dbReference type="EMBL" id="ADBL01001550">
    <property type="status" value="NOT_ANNOTATED_CDS"/>
    <property type="molecule type" value="Genomic_DNA"/>
</dbReference>
<evidence type="ECO:0000313" key="3">
    <source>
        <dbReference type="EnsemblFungi" id="MAPG_06392T0"/>
    </source>
</evidence>
<evidence type="ECO:0000256" key="1">
    <source>
        <dbReference type="SAM" id="MobiDB-lite"/>
    </source>
</evidence>
<dbReference type="VEuPathDB" id="FungiDB:MAPG_06392"/>
<dbReference type="AlphaFoldDB" id="A0A0C4E1W8"/>
<reference evidence="2" key="3">
    <citation type="submission" date="2011-03" db="EMBL/GenBank/DDBJ databases">
        <title>Annotation of Magnaporthe poae ATCC 64411.</title>
        <authorList>
            <person name="Ma L.-J."/>
            <person name="Dead R."/>
            <person name="Young S.K."/>
            <person name="Zeng Q."/>
            <person name="Gargeya S."/>
            <person name="Fitzgerald M."/>
            <person name="Haas B."/>
            <person name="Abouelleil A."/>
            <person name="Alvarado L."/>
            <person name="Arachchi H.M."/>
            <person name="Berlin A."/>
            <person name="Brown A."/>
            <person name="Chapman S.B."/>
            <person name="Chen Z."/>
            <person name="Dunbar C."/>
            <person name="Freedman E."/>
            <person name="Gearin G."/>
            <person name="Gellesch M."/>
            <person name="Goldberg J."/>
            <person name="Griggs A."/>
            <person name="Gujja S."/>
            <person name="Heiman D."/>
            <person name="Howarth C."/>
            <person name="Larson L."/>
            <person name="Lui A."/>
            <person name="MacDonald P.J.P."/>
            <person name="Mehta T."/>
            <person name="Montmayeur A."/>
            <person name="Murphy C."/>
            <person name="Neiman D."/>
            <person name="Pearson M."/>
            <person name="Priest M."/>
            <person name="Roberts A."/>
            <person name="Saif S."/>
            <person name="Shea T."/>
            <person name="Shenoy N."/>
            <person name="Sisk P."/>
            <person name="Stolte C."/>
            <person name="Sykes S."/>
            <person name="Yandava C."/>
            <person name="Wortman J."/>
            <person name="Nusbaum C."/>
            <person name="Birren B."/>
        </authorList>
    </citation>
    <scope>NUCLEOTIDE SEQUENCE</scope>
    <source>
        <strain evidence="2">ATCC 64411</strain>
    </source>
</reference>
<accession>A0A0C4E1W8</accession>
<evidence type="ECO:0000313" key="2">
    <source>
        <dbReference type="EMBL" id="KLU87392.1"/>
    </source>
</evidence>
<feature type="region of interest" description="Disordered" evidence="1">
    <location>
        <begin position="81"/>
        <end position="102"/>
    </location>
</feature>
<dbReference type="Proteomes" id="UP000011715">
    <property type="component" value="Unassembled WGS sequence"/>
</dbReference>
<name>A0A0C4E1W8_MAGP6</name>
<evidence type="ECO:0000313" key="4">
    <source>
        <dbReference type="Proteomes" id="UP000011715"/>
    </source>
</evidence>
<dbReference type="EnsemblFungi" id="MAPG_06392T0">
    <property type="protein sequence ID" value="MAPG_06392T0"/>
    <property type="gene ID" value="MAPG_06392"/>
</dbReference>
<reference evidence="3" key="5">
    <citation type="submission" date="2015-06" db="UniProtKB">
        <authorList>
            <consortium name="EnsemblFungi"/>
        </authorList>
    </citation>
    <scope>IDENTIFICATION</scope>
    <source>
        <strain evidence="3">ATCC 64411</strain>
    </source>
</reference>
<protein>
    <submittedName>
        <fullName evidence="2 3">Uncharacterized protein</fullName>
    </submittedName>
</protein>
<sequence>MGRRRNLLWRAREGGQAGRQASSQALATDERRTRRQAPAATARLLDLCTFLHPVAVRGRSRGRQLASGLHGCCSDALSLQQAPTLARRRDRPRTGHDAPPDATLEFARIKERRPSASRRLEVVPVCDHSASMQPGALRALGQPASAYERARRGPSVE</sequence>
<keyword evidence="4" id="KW-1185">Reference proteome</keyword>
<feature type="region of interest" description="Disordered" evidence="1">
    <location>
        <begin position="12"/>
        <end position="37"/>
    </location>
</feature>
<proteinExistence type="predicted"/>